<evidence type="ECO:0000256" key="1">
    <source>
        <dbReference type="SAM" id="MobiDB-lite"/>
    </source>
</evidence>
<gene>
    <name evidence="2" type="ORF">LTR97_001767</name>
</gene>
<evidence type="ECO:0000313" key="3">
    <source>
        <dbReference type="Proteomes" id="UP001310594"/>
    </source>
</evidence>
<reference evidence="2" key="1">
    <citation type="submission" date="2023-08" db="EMBL/GenBank/DDBJ databases">
        <title>Black Yeasts Isolated from many extreme environments.</title>
        <authorList>
            <person name="Coleine C."/>
            <person name="Stajich J.E."/>
            <person name="Selbmann L."/>
        </authorList>
    </citation>
    <scope>NUCLEOTIDE SEQUENCE</scope>
    <source>
        <strain evidence="2">CCFEE 5810</strain>
    </source>
</reference>
<dbReference type="Proteomes" id="UP001310594">
    <property type="component" value="Unassembled WGS sequence"/>
</dbReference>
<name>A0AAN7WJC9_9PEZI</name>
<proteinExistence type="predicted"/>
<dbReference type="AlphaFoldDB" id="A0AAN7WJC9"/>
<dbReference type="EMBL" id="JAVRQU010000002">
    <property type="protein sequence ID" value="KAK5706776.1"/>
    <property type="molecule type" value="Genomic_DNA"/>
</dbReference>
<evidence type="ECO:0000313" key="2">
    <source>
        <dbReference type="EMBL" id="KAK5706776.1"/>
    </source>
</evidence>
<sequence length="187" mass="19337">MDIDPNDFQLLLSTGGKTGSTGAQPPGQQITPGSMQQPGGVAAPPNPGTHMVPTSNTAGVESIQSLANRREALYRQWNTMNGRAPEIVEMHCQRSASNIARRGEGVRLKLESSIRRLQRAIDNDGPGAADGMPDFGPPFDMGGGIGGFGGYYGGPYGGGFGGGFGGGYGGGFGGFGNDDPWEDDDGW</sequence>
<feature type="region of interest" description="Disordered" evidence="1">
    <location>
        <begin position="1"/>
        <end position="56"/>
    </location>
</feature>
<feature type="compositionally biased region" description="Polar residues" evidence="1">
    <location>
        <begin position="26"/>
        <end position="37"/>
    </location>
</feature>
<protein>
    <submittedName>
        <fullName evidence="2">Uncharacterized protein</fullName>
    </submittedName>
</protein>
<comment type="caution">
    <text evidence="2">The sequence shown here is derived from an EMBL/GenBank/DDBJ whole genome shotgun (WGS) entry which is preliminary data.</text>
</comment>
<accession>A0AAN7WJC9</accession>
<organism evidence="2 3">
    <name type="scientific">Elasticomyces elasticus</name>
    <dbReference type="NCBI Taxonomy" id="574655"/>
    <lineage>
        <taxon>Eukaryota</taxon>
        <taxon>Fungi</taxon>
        <taxon>Dikarya</taxon>
        <taxon>Ascomycota</taxon>
        <taxon>Pezizomycotina</taxon>
        <taxon>Dothideomycetes</taxon>
        <taxon>Dothideomycetidae</taxon>
        <taxon>Mycosphaerellales</taxon>
        <taxon>Teratosphaeriaceae</taxon>
        <taxon>Elasticomyces</taxon>
    </lineage>
</organism>